<organism evidence="1">
    <name type="scientific">Cacopsylla melanoneura</name>
    <dbReference type="NCBI Taxonomy" id="428564"/>
    <lineage>
        <taxon>Eukaryota</taxon>
        <taxon>Metazoa</taxon>
        <taxon>Ecdysozoa</taxon>
        <taxon>Arthropoda</taxon>
        <taxon>Hexapoda</taxon>
        <taxon>Insecta</taxon>
        <taxon>Pterygota</taxon>
        <taxon>Neoptera</taxon>
        <taxon>Paraneoptera</taxon>
        <taxon>Hemiptera</taxon>
        <taxon>Sternorrhyncha</taxon>
        <taxon>Psylloidea</taxon>
        <taxon>Psyllidae</taxon>
        <taxon>Psyllinae</taxon>
        <taxon>Cacopsylla</taxon>
    </lineage>
</organism>
<dbReference type="AlphaFoldDB" id="A0A8D9A6K9"/>
<accession>A0A8D9A6K9</accession>
<reference evidence="1" key="1">
    <citation type="submission" date="2021-05" db="EMBL/GenBank/DDBJ databases">
        <authorList>
            <person name="Alioto T."/>
            <person name="Alioto T."/>
            <person name="Gomez Garrido J."/>
        </authorList>
    </citation>
    <scope>NUCLEOTIDE SEQUENCE</scope>
</reference>
<evidence type="ECO:0000313" key="1">
    <source>
        <dbReference type="EMBL" id="CAG6759857.1"/>
    </source>
</evidence>
<sequence length="133" mass="15049">MRVVWLEPVPKVSEWCPDSENTRLGRLTGGFCQPRRPFKVPKRTKNHLTRYMAGTSAKSCGIVSRLRKYSTKTAYRGPLSTKTAFFKVPEGTKNYLIRYMAGTCVKSSGIVSRFRKHPTKTAYRGLLSTKTAL</sequence>
<dbReference type="EMBL" id="HBUF01554057">
    <property type="protein sequence ID" value="CAG6759857.1"/>
    <property type="molecule type" value="Transcribed_RNA"/>
</dbReference>
<protein>
    <submittedName>
        <fullName evidence="1">Uncharacterized protein</fullName>
    </submittedName>
</protein>
<name>A0A8D9A6K9_9HEMI</name>
<proteinExistence type="predicted"/>